<evidence type="ECO:0000256" key="5">
    <source>
        <dbReference type="ARBA" id="ARBA00022927"/>
    </source>
</evidence>
<dbReference type="NCBIfam" id="TIGR00810">
    <property type="entry name" value="secG"/>
    <property type="match status" value="1"/>
</dbReference>
<name>A0A9D1G9E1_9FIRM</name>
<keyword evidence="9" id="KW-1003">Cell membrane</keyword>
<evidence type="ECO:0000256" key="8">
    <source>
        <dbReference type="ARBA" id="ARBA00023136"/>
    </source>
</evidence>
<evidence type="ECO:0000256" key="9">
    <source>
        <dbReference type="RuleBase" id="RU365087"/>
    </source>
</evidence>
<comment type="caution">
    <text evidence="10">The sequence shown here is derived from an EMBL/GenBank/DDBJ whole genome shotgun (WGS) entry which is preliminary data.</text>
</comment>
<accession>A0A9D1G9E1</accession>
<dbReference type="Pfam" id="PF03840">
    <property type="entry name" value="SecG"/>
    <property type="match status" value="1"/>
</dbReference>
<organism evidence="10 11">
    <name type="scientific">Candidatus Caccosoma faecigallinarum</name>
    <dbReference type="NCBI Taxonomy" id="2840720"/>
    <lineage>
        <taxon>Bacteria</taxon>
        <taxon>Bacillati</taxon>
        <taxon>Bacillota</taxon>
        <taxon>Bacillota incertae sedis</taxon>
        <taxon>Candidatus Caccosoma</taxon>
    </lineage>
</organism>
<dbReference type="InterPro" id="IPR004692">
    <property type="entry name" value="SecG"/>
</dbReference>
<evidence type="ECO:0000313" key="11">
    <source>
        <dbReference type="Proteomes" id="UP000886893"/>
    </source>
</evidence>
<dbReference type="GO" id="GO:0009306">
    <property type="term" value="P:protein secretion"/>
    <property type="evidence" value="ECO:0007669"/>
    <property type="project" value="UniProtKB-UniRule"/>
</dbReference>
<dbReference type="PRINTS" id="PR01651">
    <property type="entry name" value="SECGEXPORT"/>
</dbReference>
<evidence type="ECO:0000256" key="1">
    <source>
        <dbReference type="ARBA" id="ARBA00004141"/>
    </source>
</evidence>
<evidence type="ECO:0000256" key="3">
    <source>
        <dbReference type="ARBA" id="ARBA00022448"/>
    </source>
</evidence>
<keyword evidence="6 9" id="KW-1133">Transmembrane helix</keyword>
<comment type="similarity">
    <text evidence="2 9">Belongs to the SecG family.</text>
</comment>
<reference evidence="10" key="1">
    <citation type="submission" date="2020-10" db="EMBL/GenBank/DDBJ databases">
        <authorList>
            <person name="Gilroy R."/>
        </authorList>
    </citation>
    <scope>NUCLEOTIDE SEQUENCE</scope>
    <source>
        <strain evidence="10">14508</strain>
    </source>
</reference>
<feature type="transmembrane region" description="Helical" evidence="9">
    <location>
        <begin position="54"/>
        <end position="75"/>
    </location>
</feature>
<comment type="caution">
    <text evidence="9">Lacks conserved residue(s) required for the propagation of feature annotation.</text>
</comment>
<evidence type="ECO:0000256" key="4">
    <source>
        <dbReference type="ARBA" id="ARBA00022692"/>
    </source>
</evidence>
<sequence length="80" mass="8361">MVTFFNILFLISAVVLVISTLLQGGKSAGASGAIMGGGMNLFSNVKERGIEKVVSRITLISGIAFMTLAVLIKLAENMSV</sequence>
<keyword evidence="5 9" id="KW-0653">Protein transport</keyword>
<keyword evidence="4 9" id="KW-0812">Transmembrane</keyword>
<evidence type="ECO:0000256" key="2">
    <source>
        <dbReference type="ARBA" id="ARBA00008445"/>
    </source>
</evidence>
<keyword evidence="8 9" id="KW-0472">Membrane</keyword>
<gene>
    <name evidence="10" type="primary">secG</name>
    <name evidence="10" type="ORF">IAD04_05665</name>
</gene>
<evidence type="ECO:0000256" key="7">
    <source>
        <dbReference type="ARBA" id="ARBA00023010"/>
    </source>
</evidence>
<keyword evidence="3 9" id="KW-0813">Transport</keyword>
<dbReference type="GO" id="GO:0005886">
    <property type="term" value="C:plasma membrane"/>
    <property type="evidence" value="ECO:0007669"/>
    <property type="project" value="UniProtKB-SubCell"/>
</dbReference>
<dbReference type="AlphaFoldDB" id="A0A9D1G9E1"/>
<evidence type="ECO:0000256" key="6">
    <source>
        <dbReference type="ARBA" id="ARBA00022989"/>
    </source>
</evidence>
<comment type="subcellular location">
    <subcellularLocation>
        <location evidence="9">Cell membrane</location>
        <topology evidence="9">Multi-pass membrane protein</topology>
    </subcellularLocation>
    <subcellularLocation>
        <location evidence="1">Membrane</location>
        <topology evidence="1">Multi-pass membrane protein</topology>
    </subcellularLocation>
</comment>
<protein>
    <recommendedName>
        <fullName evidence="9">Protein-export membrane protein SecG</fullName>
    </recommendedName>
</protein>
<keyword evidence="7 9" id="KW-0811">Translocation</keyword>
<dbReference type="EMBL" id="DVKI01000178">
    <property type="protein sequence ID" value="HIT17840.1"/>
    <property type="molecule type" value="Genomic_DNA"/>
</dbReference>
<reference evidence="10" key="2">
    <citation type="journal article" date="2021" name="PeerJ">
        <title>Extensive microbial diversity within the chicken gut microbiome revealed by metagenomics and culture.</title>
        <authorList>
            <person name="Gilroy R."/>
            <person name="Ravi A."/>
            <person name="Getino M."/>
            <person name="Pursley I."/>
            <person name="Horton D.L."/>
            <person name="Alikhan N.F."/>
            <person name="Baker D."/>
            <person name="Gharbi K."/>
            <person name="Hall N."/>
            <person name="Watson M."/>
            <person name="Adriaenssens E.M."/>
            <person name="Foster-Nyarko E."/>
            <person name="Jarju S."/>
            <person name="Secka A."/>
            <person name="Antonio M."/>
            <person name="Oren A."/>
            <person name="Chaudhuri R.R."/>
            <person name="La Ragione R."/>
            <person name="Hildebrand F."/>
            <person name="Pallen M.J."/>
        </authorList>
    </citation>
    <scope>NUCLEOTIDE SEQUENCE</scope>
    <source>
        <strain evidence="10">14508</strain>
    </source>
</reference>
<proteinExistence type="inferred from homology"/>
<dbReference type="Proteomes" id="UP000886893">
    <property type="component" value="Unassembled WGS sequence"/>
</dbReference>
<comment type="function">
    <text evidence="9">Involved in protein export. Participates in an early event of protein translocation.</text>
</comment>
<evidence type="ECO:0000313" key="10">
    <source>
        <dbReference type="EMBL" id="HIT17840.1"/>
    </source>
</evidence>
<dbReference type="GO" id="GO:0015450">
    <property type="term" value="F:protein-transporting ATPase activity"/>
    <property type="evidence" value="ECO:0007669"/>
    <property type="project" value="UniProtKB-UniRule"/>
</dbReference>